<name>A0AA36IBR3_9DINO</name>
<sequence>MEPCSGDGGGLELRRQLEAVITSVVGETLDRERWTTLLGSLGISLQEADAILKDFSGQISVRNFLDLLYDLQSKQSEAKYDLKDPKALADFLQDADIRLVRAKYLYQLHEQKTPLRRRQETELDPAALVSHAEVREWAEGRREAILCAVSHSWESCEHPDPCCFQLEQLVNCLALYHAAYSAEIWLFYDYVSLFQYRRQTSEDESFGRAMSDMHVVYAHDCTLTFRIESLTPKAVWDSARQDATRTVPVYHEPSGSVQAVPVGELTENRVPYRDRGWCRAEIEWSSSRGSSAQHQRIDVSAAADISCLRGRVATAPEDFAARMHSAQFTHRSDAEAVIALQEKIFSEKVTACVKVQLNDLPASEVAKLVQVLPRARRLRVMGLCNVEVDAATADALGKAVGVHSILQDFTMRMELPDAATAVVKALAAVLEKNKTMTHVSLGFNGIGDAGAQALALALERNSALTRIDLANNNIGDVGAQALAAALKLNNTMKDLDLRYNEIGDAGAQALAGALEQNNAMTHIDLQYNEIGDVGAQALAVTLEKNTALTHINLTCNGIGIAGAQALAAALKKNNALTHIDLAINRIGVEGTQALEEIEGHLARNRAAIKDFRLPSYNGQPPCAVALPQPRIEALAEVLKRNSAVARINLAKHHIGDQGAQALAQALDTNSAVTHINLRSSGLRSEGAQALAVMLEKNSTVTHINLECNDISDAGAEALAAALEKNQVVSHISLGNSGLGAAGARALAAALQKNSAVTHVELAGNWIDEAQALEDIERCVARNRAAQA</sequence>
<dbReference type="GO" id="GO:0048471">
    <property type="term" value="C:perinuclear region of cytoplasm"/>
    <property type="evidence" value="ECO:0007669"/>
    <property type="project" value="TreeGrafter"/>
</dbReference>
<keyword evidence="2" id="KW-1185">Reference proteome</keyword>
<dbReference type="InterPro" id="IPR027038">
    <property type="entry name" value="RanGap"/>
</dbReference>
<dbReference type="GO" id="GO:0006913">
    <property type="term" value="P:nucleocytoplasmic transport"/>
    <property type="evidence" value="ECO:0007669"/>
    <property type="project" value="TreeGrafter"/>
</dbReference>
<dbReference type="GO" id="GO:0031267">
    <property type="term" value="F:small GTPase binding"/>
    <property type="evidence" value="ECO:0007669"/>
    <property type="project" value="TreeGrafter"/>
</dbReference>
<evidence type="ECO:0008006" key="3">
    <source>
        <dbReference type="Google" id="ProtNLM"/>
    </source>
</evidence>
<dbReference type="SMART" id="SM00368">
    <property type="entry name" value="LRR_RI"/>
    <property type="match status" value="10"/>
</dbReference>
<dbReference type="GO" id="GO:0005634">
    <property type="term" value="C:nucleus"/>
    <property type="evidence" value="ECO:0007669"/>
    <property type="project" value="TreeGrafter"/>
</dbReference>
<reference evidence="1" key="1">
    <citation type="submission" date="2023-08" db="EMBL/GenBank/DDBJ databases">
        <authorList>
            <person name="Chen Y."/>
            <person name="Shah S."/>
            <person name="Dougan E. K."/>
            <person name="Thang M."/>
            <person name="Chan C."/>
        </authorList>
    </citation>
    <scope>NUCLEOTIDE SEQUENCE</scope>
</reference>
<dbReference type="EMBL" id="CAUJNA010001003">
    <property type="protein sequence ID" value="CAJ1383329.1"/>
    <property type="molecule type" value="Genomic_DNA"/>
</dbReference>
<comment type="caution">
    <text evidence="1">The sequence shown here is derived from an EMBL/GenBank/DDBJ whole genome shotgun (WGS) entry which is preliminary data.</text>
</comment>
<dbReference type="InterPro" id="IPR001611">
    <property type="entry name" value="Leu-rich_rpt"/>
</dbReference>
<dbReference type="GO" id="GO:0005829">
    <property type="term" value="C:cytosol"/>
    <property type="evidence" value="ECO:0007669"/>
    <property type="project" value="TreeGrafter"/>
</dbReference>
<gene>
    <name evidence="1" type="ORF">EVOR1521_LOCUS10475</name>
</gene>
<dbReference type="InterPro" id="IPR032675">
    <property type="entry name" value="LRR_dom_sf"/>
</dbReference>
<evidence type="ECO:0000313" key="2">
    <source>
        <dbReference type="Proteomes" id="UP001178507"/>
    </source>
</evidence>
<evidence type="ECO:0000313" key="1">
    <source>
        <dbReference type="EMBL" id="CAJ1383329.1"/>
    </source>
</evidence>
<dbReference type="GO" id="GO:0005096">
    <property type="term" value="F:GTPase activator activity"/>
    <property type="evidence" value="ECO:0007669"/>
    <property type="project" value="InterPro"/>
</dbReference>
<dbReference type="Pfam" id="PF13516">
    <property type="entry name" value="LRR_6"/>
    <property type="match status" value="8"/>
</dbReference>
<dbReference type="AlphaFoldDB" id="A0AA36IBR3"/>
<dbReference type="Gene3D" id="3.80.10.10">
    <property type="entry name" value="Ribonuclease Inhibitor"/>
    <property type="match status" value="3"/>
</dbReference>
<proteinExistence type="predicted"/>
<dbReference type="Proteomes" id="UP001178507">
    <property type="component" value="Unassembled WGS sequence"/>
</dbReference>
<dbReference type="PANTHER" id="PTHR24113:SF15">
    <property type="entry name" value="NACHT DOMAIN-CONTAINING PROTEIN"/>
    <property type="match status" value="1"/>
</dbReference>
<accession>A0AA36IBR3</accession>
<dbReference type="SUPFAM" id="SSF52047">
    <property type="entry name" value="RNI-like"/>
    <property type="match status" value="2"/>
</dbReference>
<dbReference type="PANTHER" id="PTHR24113">
    <property type="entry name" value="RAN GTPASE-ACTIVATING PROTEIN 1"/>
    <property type="match status" value="1"/>
</dbReference>
<organism evidence="1 2">
    <name type="scientific">Effrenium voratum</name>
    <dbReference type="NCBI Taxonomy" id="2562239"/>
    <lineage>
        <taxon>Eukaryota</taxon>
        <taxon>Sar</taxon>
        <taxon>Alveolata</taxon>
        <taxon>Dinophyceae</taxon>
        <taxon>Suessiales</taxon>
        <taxon>Symbiodiniaceae</taxon>
        <taxon>Effrenium</taxon>
    </lineage>
</organism>
<protein>
    <recommendedName>
        <fullName evidence="3">Protein NLRC3</fullName>
    </recommendedName>
</protein>